<dbReference type="InterPro" id="IPR003779">
    <property type="entry name" value="CMD-like"/>
</dbReference>
<feature type="domain" description="Carboxymuconolactone decarboxylase-like" evidence="2">
    <location>
        <begin position="154"/>
        <end position="233"/>
    </location>
</feature>
<dbReference type="PANTHER" id="PTHR33570:SF2">
    <property type="entry name" value="CARBOXYMUCONOLACTONE DECARBOXYLASE-LIKE DOMAIN-CONTAINING PROTEIN"/>
    <property type="match status" value="1"/>
</dbReference>
<dbReference type="InterPro" id="IPR052512">
    <property type="entry name" value="4CMD/NDH-1_regulator"/>
</dbReference>
<dbReference type="RefSeq" id="WP_218840203.1">
    <property type="nucleotide sequence ID" value="NZ_OCNH01000001.1"/>
</dbReference>
<feature type="chain" id="PRO_5013216424" evidence="1">
    <location>
        <begin position="21"/>
        <end position="251"/>
    </location>
</feature>
<evidence type="ECO:0000259" key="2">
    <source>
        <dbReference type="Pfam" id="PF02627"/>
    </source>
</evidence>
<protein>
    <submittedName>
        <fullName evidence="3">Uncharacterized conserved protein YurZ, alkylhydroperoxidase/carboxymuconolactone decarboxylase family</fullName>
    </submittedName>
</protein>
<dbReference type="AlphaFoldDB" id="A0A286FA38"/>
<organism evidence="3 4">
    <name type="scientific">Spirosoma fluviale</name>
    <dbReference type="NCBI Taxonomy" id="1597977"/>
    <lineage>
        <taxon>Bacteria</taxon>
        <taxon>Pseudomonadati</taxon>
        <taxon>Bacteroidota</taxon>
        <taxon>Cytophagia</taxon>
        <taxon>Cytophagales</taxon>
        <taxon>Cytophagaceae</taxon>
        <taxon>Spirosoma</taxon>
    </lineage>
</organism>
<dbReference type="Gene3D" id="1.20.1290.10">
    <property type="entry name" value="AhpD-like"/>
    <property type="match status" value="1"/>
</dbReference>
<accession>A0A286FA38</accession>
<evidence type="ECO:0000313" key="4">
    <source>
        <dbReference type="Proteomes" id="UP000219452"/>
    </source>
</evidence>
<dbReference type="InterPro" id="IPR029032">
    <property type="entry name" value="AhpD-like"/>
</dbReference>
<proteinExistence type="predicted"/>
<evidence type="ECO:0000256" key="1">
    <source>
        <dbReference type="SAM" id="SignalP"/>
    </source>
</evidence>
<feature type="signal peptide" evidence="1">
    <location>
        <begin position="1"/>
        <end position="20"/>
    </location>
</feature>
<sequence>MKIFLVLGLFASCLSNDLWAQSSMKPTNQSATQTSQKLSASQQAIVTVSAFMAQGNIPQLTKALNTGLDAGLTISEIKEILVQLYAYAGFPRSLNALQAFSDVLKERKQRGINDPVGKEPSLLPADTNRRQFGTDNQTKLIGMPIKGGLFEFAPAIDQFLKEHLFGDIFGRDNLDWKTRELATISALASLGGVDSQLRSHLNIGMHNGLTEGELTHLVAIIQTSVGEKEGAAASQVWQALRKERAGNPSTK</sequence>
<reference evidence="4" key="1">
    <citation type="submission" date="2017-09" db="EMBL/GenBank/DDBJ databases">
        <authorList>
            <person name="Varghese N."/>
            <person name="Submissions S."/>
        </authorList>
    </citation>
    <scope>NUCLEOTIDE SEQUENCE [LARGE SCALE GENOMIC DNA]</scope>
    <source>
        <strain evidence="4">DSM 29961</strain>
    </source>
</reference>
<evidence type="ECO:0000313" key="3">
    <source>
        <dbReference type="EMBL" id="SOD80072.1"/>
    </source>
</evidence>
<gene>
    <name evidence="3" type="ORF">SAMN06269250_1219</name>
</gene>
<dbReference type="GO" id="GO:0051920">
    <property type="term" value="F:peroxiredoxin activity"/>
    <property type="evidence" value="ECO:0007669"/>
    <property type="project" value="InterPro"/>
</dbReference>
<keyword evidence="3" id="KW-0575">Peroxidase</keyword>
<keyword evidence="1" id="KW-0732">Signal</keyword>
<dbReference type="SUPFAM" id="SSF69118">
    <property type="entry name" value="AhpD-like"/>
    <property type="match status" value="1"/>
</dbReference>
<keyword evidence="4" id="KW-1185">Reference proteome</keyword>
<dbReference type="PANTHER" id="PTHR33570">
    <property type="entry name" value="4-CARBOXYMUCONOLACTONE DECARBOXYLASE FAMILY PROTEIN"/>
    <property type="match status" value="1"/>
</dbReference>
<name>A0A286FA38_9BACT</name>
<dbReference type="EMBL" id="OCNH01000001">
    <property type="protein sequence ID" value="SOD80072.1"/>
    <property type="molecule type" value="Genomic_DNA"/>
</dbReference>
<keyword evidence="3" id="KW-0560">Oxidoreductase</keyword>
<dbReference type="Proteomes" id="UP000219452">
    <property type="component" value="Unassembled WGS sequence"/>
</dbReference>
<dbReference type="Pfam" id="PF02627">
    <property type="entry name" value="CMD"/>
    <property type="match status" value="2"/>
</dbReference>
<feature type="domain" description="Carboxymuconolactone decarboxylase-like" evidence="2">
    <location>
        <begin position="33"/>
        <end position="100"/>
    </location>
</feature>